<reference evidence="2 3" key="1">
    <citation type="submission" date="2018-12" db="EMBL/GenBank/DDBJ databases">
        <authorList>
            <consortium name="Pathogen Informatics"/>
        </authorList>
    </citation>
    <scope>NUCLEOTIDE SEQUENCE [LARGE SCALE GENOMIC DNA]</scope>
    <source>
        <strain evidence="2 3">NCTC9695</strain>
    </source>
</reference>
<accession>A0A3S4I8D6</accession>
<dbReference type="Proteomes" id="UP000275777">
    <property type="component" value="Chromosome"/>
</dbReference>
<evidence type="ECO:0000313" key="3">
    <source>
        <dbReference type="Proteomes" id="UP000275777"/>
    </source>
</evidence>
<sequence length="101" mass="11162">MIGPAAIVQIDMEIRIPLASKPQDGPARHRRDEFESNGNRILPPVQAQADDGISLDHEIQIAKHIALALPAHEPLAVELPMIEKLIEIRVFQRDLLPLAAP</sequence>
<gene>
    <name evidence="2" type="ORF">NCTC9695_03820</name>
</gene>
<protein>
    <submittedName>
        <fullName evidence="2">Uncharacterized protein</fullName>
    </submittedName>
</protein>
<dbReference type="AlphaFoldDB" id="A0A3S4I8D6"/>
<proteinExistence type="predicted"/>
<organism evidence="2 3">
    <name type="scientific">Chromobacterium violaceum</name>
    <dbReference type="NCBI Taxonomy" id="536"/>
    <lineage>
        <taxon>Bacteria</taxon>
        <taxon>Pseudomonadati</taxon>
        <taxon>Pseudomonadota</taxon>
        <taxon>Betaproteobacteria</taxon>
        <taxon>Neisseriales</taxon>
        <taxon>Chromobacteriaceae</taxon>
        <taxon>Chromobacterium</taxon>
    </lineage>
</organism>
<dbReference type="EMBL" id="LR134182">
    <property type="protein sequence ID" value="VEB43363.1"/>
    <property type="molecule type" value="Genomic_DNA"/>
</dbReference>
<evidence type="ECO:0000256" key="1">
    <source>
        <dbReference type="SAM" id="MobiDB-lite"/>
    </source>
</evidence>
<name>A0A3S4I8D6_CHRVL</name>
<feature type="region of interest" description="Disordered" evidence="1">
    <location>
        <begin position="19"/>
        <end position="43"/>
    </location>
</feature>
<evidence type="ECO:0000313" key="2">
    <source>
        <dbReference type="EMBL" id="VEB43363.1"/>
    </source>
</evidence>